<name>K1W2C7_TRIAC</name>
<dbReference type="Proteomes" id="UP000006757">
    <property type="component" value="Unassembled WGS sequence"/>
</dbReference>
<organism evidence="2 3">
    <name type="scientific">Trichosporon asahii var. asahii (strain CBS 8904)</name>
    <name type="common">Yeast</name>
    <dbReference type="NCBI Taxonomy" id="1220162"/>
    <lineage>
        <taxon>Eukaryota</taxon>
        <taxon>Fungi</taxon>
        <taxon>Dikarya</taxon>
        <taxon>Basidiomycota</taxon>
        <taxon>Agaricomycotina</taxon>
        <taxon>Tremellomycetes</taxon>
        <taxon>Trichosporonales</taxon>
        <taxon>Trichosporonaceae</taxon>
        <taxon>Trichosporon</taxon>
    </lineage>
</organism>
<feature type="compositionally biased region" description="Basic residues" evidence="1">
    <location>
        <begin position="36"/>
        <end position="46"/>
    </location>
</feature>
<dbReference type="HOGENOM" id="CLU_863782_0_0_1"/>
<evidence type="ECO:0000313" key="2">
    <source>
        <dbReference type="EMBL" id="EKD03073.1"/>
    </source>
</evidence>
<gene>
    <name evidence="2" type="ORF">A1Q2_02522</name>
</gene>
<proteinExistence type="predicted"/>
<reference evidence="2 3" key="1">
    <citation type="journal article" date="2012" name="Eukaryot. Cell">
        <title>Genome sequence of the Trichosporon asahii environmental strain CBS 8904.</title>
        <authorList>
            <person name="Yang R.Y."/>
            <person name="Li H.T."/>
            <person name="Zhu H."/>
            <person name="Zhou G.P."/>
            <person name="Wang M."/>
            <person name="Wang L."/>
        </authorList>
    </citation>
    <scope>NUCLEOTIDE SEQUENCE [LARGE SCALE GENOMIC DNA]</scope>
    <source>
        <strain evidence="2 3">CBS 8904</strain>
    </source>
</reference>
<sequence>MERECLGTKSQHRREPGGSEQQHQSRSRDPSLAWSIRRRRTRRPRARTGTAAHRAAAHADTAVAALVVRILRVVAHDPRVLRYAGVERRLLVIVGHQAVYCRPVVPSAAQGTPLVRSALDLLTACRRVVPLLAEPNRPAGDGLDGATPAQLDGSVVLHVCQEVFQRPASRLDRKCTAADRTRALVPVVLILTRVLEATVGPRLGVGNTNGGGAAAPPRRPVARATDNVVGAEAAIVEVDRAFGRAAVWCVGRRHGHRRIDDEASVVVGGVGPGTAGDFDGDRHGARDVVVRLNAAQPLIYIPTSRGTDKIRRDLMPTVANSG</sequence>
<comment type="caution">
    <text evidence="2">The sequence shown here is derived from an EMBL/GenBank/DDBJ whole genome shotgun (WGS) entry which is preliminary data.</text>
</comment>
<evidence type="ECO:0000313" key="3">
    <source>
        <dbReference type="Proteomes" id="UP000006757"/>
    </source>
</evidence>
<protein>
    <submittedName>
        <fullName evidence="2">Uncharacterized protein</fullName>
    </submittedName>
</protein>
<accession>K1W2C7</accession>
<keyword evidence="3" id="KW-1185">Reference proteome</keyword>
<feature type="region of interest" description="Disordered" evidence="1">
    <location>
        <begin position="1"/>
        <end position="55"/>
    </location>
</feature>
<dbReference type="EMBL" id="AMBO01000268">
    <property type="protein sequence ID" value="EKD03073.1"/>
    <property type="molecule type" value="Genomic_DNA"/>
</dbReference>
<dbReference type="AlphaFoldDB" id="K1W2C7"/>
<evidence type="ECO:0000256" key="1">
    <source>
        <dbReference type="SAM" id="MobiDB-lite"/>
    </source>
</evidence>
<dbReference type="InParanoid" id="K1W2C7"/>